<dbReference type="PROSITE" id="PS50837">
    <property type="entry name" value="NACHT"/>
    <property type="match status" value="1"/>
</dbReference>
<accession>A0ABQ3XRR7</accession>
<name>A0ABQ3XRR7_9ACTN</name>
<dbReference type="Gene3D" id="3.40.50.300">
    <property type="entry name" value="P-loop containing nucleotide triphosphate hydrolases"/>
    <property type="match status" value="1"/>
</dbReference>
<dbReference type="PANTHER" id="PTHR46844:SF1">
    <property type="entry name" value="SLR5058 PROTEIN"/>
    <property type="match status" value="1"/>
</dbReference>
<feature type="domain" description="NACHT" evidence="1">
    <location>
        <begin position="204"/>
        <end position="332"/>
    </location>
</feature>
<evidence type="ECO:0000313" key="3">
    <source>
        <dbReference type="Proteomes" id="UP000612282"/>
    </source>
</evidence>
<comment type="caution">
    <text evidence="2">The sequence shown here is derived from an EMBL/GenBank/DDBJ whole genome shotgun (WGS) entry which is preliminary data.</text>
</comment>
<proteinExistence type="predicted"/>
<dbReference type="Proteomes" id="UP000612282">
    <property type="component" value="Unassembled WGS sequence"/>
</dbReference>
<organism evidence="2 3">
    <name type="scientific">Actinoplanes couchii</name>
    <dbReference type="NCBI Taxonomy" id="403638"/>
    <lineage>
        <taxon>Bacteria</taxon>
        <taxon>Bacillati</taxon>
        <taxon>Actinomycetota</taxon>
        <taxon>Actinomycetes</taxon>
        <taxon>Micromonosporales</taxon>
        <taxon>Micromonosporaceae</taxon>
        <taxon>Actinoplanes</taxon>
    </lineage>
</organism>
<dbReference type="SUPFAM" id="SSF48371">
    <property type="entry name" value="ARM repeat"/>
    <property type="match status" value="3"/>
</dbReference>
<reference evidence="2 3" key="1">
    <citation type="submission" date="2021-01" db="EMBL/GenBank/DDBJ databases">
        <title>Whole genome shotgun sequence of Actinoplanes couchii NBRC 106145.</title>
        <authorList>
            <person name="Komaki H."/>
            <person name="Tamura T."/>
        </authorList>
    </citation>
    <scope>NUCLEOTIDE SEQUENCE [LARGE SCALE GENOMIC DNA]</scope>
    <source>
        <strain evidence="2 3">NBRC 106145</strain>
    </source>
</reference>
<dbReference type="InterPro" id="IPR007111">
    <property type="entry name" value="NACHT_NTPase"/>
</dbReference>
<dbReference type="EMBL" id="BOMG01000121">
    <property type="protein sequence ID" value="GID61201.1"/>
    <property type="molecule type" value="Genomic_DNA"/>
</dbReference>
<dbReference type="InterPro" id="IPR016024">
    <property type="entry name" value="ARM-type_fold"/>
</dbReference>
<dbReference type="Gene3D" id="1.25.10.10">
    <property type="entry name" value="Leucine-rich Repeat Variant"/>
    <property type="match status" value="3"/>
</dbReference>
<sequence>MDEGSRHERGSRVLRELRELVGSPGYETLAKRHEALSKSNVGNLLKGKTSPRDATVEAFIEACLGYGNRKLPLELRDRRHWWQRYQQALGSAPELTDTTVADYLDAVREQFGPLQLDALIPLNDQDEHLPVRLREVFVGQDVRANPPRAELPRDVWLRLIDSGHFSPADLPAGFDRDLLNRLRQDYQQRPRRSVLVVLAHPSAMRTVLLGDPGSGKSTLARYLALALADAVTLPPDLEPLRGRVPLVVELRIFAYHSSGGGDFLDLIAHMHTSESFGLPRANAESLLEQGRALVVFDGLDEVFDSDERTTISKRIGAFAAKYPKVKVVVTSRVVGYQRAVLDTAGFAHHKLEDLTTEQVENFVRRWFDTALPKDPVESARLRRRLMAAVAESKAVSELAGNPLLLTILAIIGRRRELPRDRRAVQQHAVTVLVQHWDPNKYLLANRFTVDLPTIVEEDKLELLRRVARRMQAAPKGLAGNHIPGADLIEEFEQYLHDRLELPMHQARPGAEQMLEQFRHRNFILSRFGAGVYGFVHRAFLEYLAAEDLVRRFAERKLNETDLLELFTARWNDPAWHEVLRHTTGMLSEDFARLVIEHLLELNPDWRRQKRALPHHIVLALQCLSEVRRLGALADTSRAVMRTVTEALLVASLRQRNYDGDLTQLLEKNLPSVLATFGPYWAGREVYLSWFAEHHQTLTLQANYSNARSLVLTTRIAVLLSDDDADLRAVLMEQARSGSTPAVRVAAVSGLTSGEDEIPEVSTLLRELAAGGQHSEVRSAALTGLKRWLTPADAGWVRAMASEGSDIGLVDTAVAVVSEKWADDGETLPWLEDLLARDIAGRSVAEVLASRWSPDSGLLDRLRALVADSPSTQAKTHAIKAIGAGWAHVPGVREWLVTLAENGMSDVREEAVTAVGSAWRGDRDMIRWVRGRVRSEADHAVRRAAVQAYGEADLGPEAEADLRLWARCDPGGSARRAAAEALAKHSMSPELCDWIRESFATEREGYVRTTFVTLLSHAEAPGPWARSVALTDPDDSVRIQAVRTMVGQATEPDLLDWLMAIVRTESSSYVRSEIVQMIVEGWPERQETLAWLRSRGDGVLDESTALEALSIRWIGEPWFTQQMRAVVTPGNHSSARHHAIGYWGVHGGEEGNDLLLHLVESDIDPSIRGAAFERLAVRMGDSWEELDWMRTRLVEDHSDYVRLAAFVAIVERSRRSPVARGWIEATISGGSLGEIHELLPHPLWIYGPKSTRAILVRLAEADASDRVREEAVAYASGGVDLATAVTWLQERFDRETSPRVRRSVVRELGAAACDAGLEGWLREVAASDEPEIVRVEALIHSAAGPAELQAAFPNTVDRDAQRAILARILNRWPFDDGIQEWLITMAESAPLPGGRATALTMHSRHWATRPGLLDWLWERLNDPSSLVRHAVIEEISTSWTHLPEVVERLRAVDDADLTVQLSLLENHRYWASSDITEEWARDRAENHPDPTVRAAAIYVVAAMTQGRPGAVEWLVKRVAEDNDWEPRSQAIWLVTHLGGHQPHILDWVKNLALHSGDALVRSAAVESWALGWSRYPDERESLARVGAEDPRPDVRLAAVRALGSIRLDDPLISAWLRERTHDSDEGVARAAQRELGRRLPVPPIDAGVVRGR</sequence>
<dbReference type="PANTHER" id="PTHR46844">
    <property type="entry name" value="SLR5058 PROTEIN"/>
    <property type="match status" value="1"/>
</dbReference>
<dbReference type="SUPFAM" id="SSF52540">
    <property type="entry name" value="P-loop containing nucleoside triphosphate hydrolases"/>
    <property type="match status" value="1"/>
</dbReference>
<dbReference type="Pfam" id="PF13646">
    <property type="entry name" value="HEAT_2"/>
    <property type="match status" value="2"/>
</dbReference>
<protein>
    <recommendedName>
        <fullName evidence="1">NACHT domain-containing protein</fullName>
    </recommendedName>
</protein>
<gene>
    <name evidence="2" type="ORF">Aco03nite_096050</name>
</gene>
<dbReference type="Pfam" id="PF05729">
    <property type="entry name" value="NACHT"/>
    <property type="match status" value="1"/>
</dbReference>
<keyword evidence="3" id="KW-1185">Reference proteome</keyword>
<dbReference type="InterPro" id="IPR004155">
    <property type="entry name" value="PBS_lyase_HEAT"/>
</dbReference>
<dbReference type="RefSeq" id="WP_203808940.1">
    <property type="nucleotide sequence ID" value="NZ_BAAAQE010000114.1"/>
</dbReference>
<evidence type="ECO:0000259" key="1">
    <source>
        <dbReference type="PROSITE" id="PS50837"/>
    </source>
</evidence>
<dbReference type="InterPro" id="IPR011989">
    <property type="entry name" value="ARM-like"/>
</dbReference>
<dbReference type="InterPro" id="IPR027417">
    <property type="entry name" value="P-loop_NTPase"/>
</dbReference>
<evidence type="ECO:0000313" key="2">
    <source>
        <dbReference type="EMBL" id="GID61201.1"/>
    </source>
</evidence>
<dbReference type="SMART" id="SM00567">
    <property type="entry name" value="EZ_HEAT"/>
    <property type="match status" value="4"/>
</dbReference>